<keyword evidence="2" id="KW-0812">Transmembrane</keyword>
<gene>
    <name evidence="3" type="ORF">C1280_24050</name>
</gene>
<accession>A0A2Z3H4I1</accession>
<evidence type="ECO:0000313" key="4">
    <source>
        <dbReference type="Proteomes" id="UP000245802"/>
    </source>
</evidence>
<evidence type="ECO:0000256" key="2">
    <source>
        <dbReference type="SAM" id="Phobius"/>
    </source>
</evidence>
<dbReference type="Gene3D" id="3.80.10.10">
    <property type="entry name" value="Ribonuclease Inhibitor"/>
    <property type="match status" value="1"/>
</dbReference>
<sequence>MASKSRLGRWARLWMHVTGTWLRASKPTEWISSLTTAAGVSATIIAGYMLYSTGVIDSKKSELEAKKSEVAMQVMKLEGDQKELVVKRDAINAEINQLKWVLKEKEADLAQTAKNLGAAQTEVSEKRKLAAGFALKLAGAEQELDKANKRLEAFARHERAVAFLAGLGRTTNHRVGCDIDIDPTTQKVSVTVRTYSNERDNGGYGPAWQNPPLKLEESAPIVEAVSSIRNLVSLDIVGVALEPSDLQVISQIHGLTSLSLPNCLLSDAKIRSLKVNGVKRLNLSKNNLTVLPQISDAAKIDFLDVSHTAVDDGSLASFLDGAVSLGVFVADRTAVTDVSLRRIKTLRYAGLLGTKVTTQGVCDLLTATEPSQVRVLLDKTIERIYRNHLVKNKLSSEILMAVGTYGDLCGPDKEKFYRPDGEFIITIKAVEVAPLPRVKQ</sequence>
<keyword evidence="4" id="KW-1185">Reference proteome</keyword>
<dbReference type="Proteomes" id="UP000245802">
    <property type="component" value="Chromosome"/>
</dbReference>
<protein>
    <submittedName>
        <fullName evidence="3">Uncharacterized protein</fullName>
    </submittedName>
</protein>
<dbReference type="KEGG" id="gog:C1280_24050"/>
<evidence type="ECO:0000256" key="1">
    <source>
        <dbReference type="SAM" id="Coils"/>
    </source>
</evidence>
<keyword evidence="1" id="KW-0175">Coiled coil</keyword>
<proteinExistence type="predicted"/>
<name>A0A2Z3H4I1_9BACT</name>
<reference evidence="3 4" key="1">
    <citation type="submission" date="2018-01" db="EMBL/GenBank/DDBJ databases">
        <title>G. obscuriglobus.</title>
        <authorList>
            <person name="Franke J."/>
            <person name="Blomberg W."/>
            <person name="Selmecki A."/>
        </authorList>
    </citation>
    <scope>NUCLEOTIDE SEQUENCE [LARGE SCALE GENOMIC DNA]</scope>
    <source>
        <strain evidence="3 4">DSM 5831</strain>
    </source>
</reference>
<organism evidence="3 4">
    <name type="scientific">Gemmata obscuriglobus</name>
    <dbReference type="NCBI Taxonomy" id="114"/>
    <lineage>
        <taxon>Bacteria</taxon>
        <taxon>Pseudomonadati</taxon>
        <taxon>Planctomycetota</taxon>
        <taxon>Planctomycetia</taxon>
        <taxon>Gemmatales</taxon>
        <taxon>Gemmataceae</taxon>
        <taxon>Gemmata</taxon>
    </lineage>
</organism>
<dbReference type="EMBL" id="CP025958">
    <property type="protein sequence ID" value="AWM39771.1"/>
    <property type="molecule type" value="Genomic_DNA"/>
</dbReference>
<feature type="transmembrane region" description="Helical" evidence="2">
    <location>
        <begin position="30"/>
        <end position="51"/>
    </location>
</feature>
<dbReference type="RefSeq" id="WP_010035108.1">
    <property type="nucleotide sequence ID" value="NZ_CP025958.1"/>
</dbReference>
<keyword evidence="2" id="KW-0472">Membrane</keyword>
<dbReference type="SUPFAM" id="SSF52047">
    <property type="entry name" value="RNI-like"/>
    <property type="match status" value="1"/>
</dbReference>
<evidence type="ECO:0000313" key="3">
    <source>
        <dbReference type="EMBL" id="AWM39771.1"/>
    </source>
</evidence>
<dbReference type="InterPro" id="IPR032675">
    <property type="entry name" value="LRR_dom_sf"/>
</dbReference>
<feature type="coiled-coil region" evidence="1">
    <location>
        <begin position="60"/>
        <end position="157"/>
    </location>
</feature>
<dbReference type="AlphaFoldDB" id="A0A2Z3H4I1"/>
<keyword evidence="2" id="KW-1133">Transmembrane helix</keyword>